<dbReference type="PANTHER" id="PTHR31571:SF1">
    <property type="entry name" value="ALTERED INHERITANCE OF MITOCHONDRIA PROTEIN 6"/>
    <property type="match status" value="1"/>
</dbReference>
<dbReference type="Proteomes" id="UP001408356">
    <property type="component" value="Unassembled WGS sequence"/>
</dbReference>
<keyword evidence="5" id="KW-1185">Reference proteome</keyword>
<sequence length="454" mass="48617">MRRTTLAATVATISYISVATCTPLLELRTTDGISSCGSTWMPRENVFIAGGGEERVGFGSAVQTFCDAADGQTVASNGYLSMATEVFQSGGKNPETYGVIGFVYFEVHNKQSSDHKVEADSCKKYLNALSADGGICSGKENKDTEGGTWQVGNEAVSYHAVGEQVPPTQNALNELYTKEALVAQTVNTDNAAPLDPWPLDSLNKVHPAACHSHNDYDQAVPLFLALSAGCVGIEADVYASGGDAIIGHDAPKAGRTLKAQYIEPLRAILDHNNGGSQGSKGVFAAAPDQSLDLLIDFKSSDTKTLDYVVTALQPLRDGGYLSYYDGSRFVEKQVTVSCSGDAPFDRISTGDGVPKRDVFYDAKLDAWDSKYDSTNSNYASASFKSAIGNPGSASSFTQDQKDKVSQQVSTAHGAGLKVRYWDLPGDYMWEPLEALKVDRLNADDMSDTARLPRI</sequence>
<evidence type="ECO:0000313" key="5">
    <source>
        <dbReference type="Proteomes" id="UP001408356"/>
    </source>
</evidence>
<dbReference type="InterPro" id="IPR017946">
    <property type="entry name" value="PLC-like_Pdiesterase_TIM-brl"/>
</dbReference>
<evidence type="ECO:0000313" key="4">
    <source>
        <dbReference type="EMBL" id="KAK9415868.1"/>
    </source>
</evidence>
<comment type="caution">
    <text evidence="4">The sequence shown here is derived from an EMBL/GenBank/DDBJ whole genome shotgun (WGS) entry which is preliminary data.</text>
</comment>
<feature type="chain" id="PRO_5046460892" description="Altered inheritance of mitochondria protein 6" evidence="3">
    <location>
        <begin position="22"/>
        <end position="454"/>
    </location>
</feature>
<reference evidence="4 5" key="1">
    <citation type="journal article" date="2024" name="J. Plant Pathol.">
        <title>Sequence and assembly of the genome of Seiridium unicorne, isolate CBS 538.82, causal agent of cypress canker disease.</title>
        <authorList>
            <person name="Scali E."/>
            <person name="Rocca G.D."/>
            <person name="Danti R."/>
            <person name="Garbelotto M."/>
            <person name="Barberini S."/>
            <person name="Baroncelli R."/>
            <person name="Emiliani G."/>
        </authorList>
    </citation>
    <scope>NUCLEOTIDE SEQUENCE [LARGE SCALE GENOMIC DNA]</scope>
    <source>
        <strain evidence="4 5">BM-138-508</strain>
    </source>
</reference>
<dbReference type="InterPro" id="IPR051236">
    <property type="entry name" value="HAT_RTT109-like"/>
</dbReference>
<evidence type="ECO:0000256" key="2">
    <source>
        <dbReference type="ARBA" id="ARBA00014286"/>
    </source>
</evidence>
<comment type="similarity">
    <text evidence="1">Belongs to the AIM6 family.</text>
</comment>
<evidence type="ECO:0000256" key="3">
    <source>
        <dbReference type="SAM" id="SignalP"/>
    </source>
</evidence>
<gene>
    <name evidence="4" type="ORF">SUNI508_09997</name>
</gene>
<accession>A0ABR2UMJ5</accession>
<evidence type="ECO:0000256" key="1">
    <source>
        <dbReference type="ARBA" id="ARBA00008858"/>
    </source>
</evidence>
<protein>
    <recommendedName>
        <fullName evidence="2">Altered inheritance of mitochondria protein 6</fullName>
    </recommendedName>
</protein>
<dbReference type="EMBL" id="JARVKF010000411">
    <property type="protein sequence ID" value="KAK9415868.1"/>
    <property type="molecule type" value="Genomic_DNA"/>
</dbReference>
<name>A0ABR2UMJ5_9PEZI</name>
<dbReference type="PANTHER" id="PTHR31571">
    <property type="entry name" value="ALTERED INHERITANCE OF MITOCHONDRIA PROTEIN 6"/>
    <property type="match status" value="1"/>
</dbReference>
<proteinExistence type="inferred from homology"/>
<feature type="signal peptide" evidence="3">
    <location>
        <begin position="1"/>
        <end position="21"/>
    </location>
</feature>
<organism evidence="4 5">
    <name type="scientific">Seiridium unicorne</name>
    <dbReference type="NCBI Taxonomy" id="138068"/>
    <lineage>
        <taxon>Eukaryota</taxon>
        <taxon>Fungi</taxon>
        <taxon>Dikarya</taxon>
        <taxon>Ascomycota</taxon>
        <taxon>Pezizomycotina</taxon>
        <taxon>Sordariomycetes</taxon>
        <taxon>Xylariomycetidae</taxon>
        <taxon>Amphisphaeriales</taxon>
        <taxon>Sporocadaceae</taxon>
        <taxon>Seiridium</taxon>
    </lineage>
</organism>
<keyword evidence="3" id="KW-0732">Signal</keyword>
<dbReference type="SUPFAM" id="SSF51695">
    <property type="entry name" value="PLC-like phosphodiesterases"/>
    <property type="match status" value="1"/>
</dbReference>